<evidence type="ECO:0000256" key="5">
    <source>
        <dbReference type="ARBA" id="ARBA00022670"/>
    </source>
</evidence>
<feature type="domain" description="Peptidase S8/S53" evidence="12">
    <location>
        <begin position="65"/>
        <end position="306"/>
    </location>
</feature>
<evidence type="ECO:0000256" key="6">
    <source>
        <dbReference type="ARBA" id="ARBA00022723"/>
    </source>
</evidence>
<dbReference type="InterPro" id="IPR034202">
    <property type="entry name" value="Subtilisin_Carlsberg-like"/>
</dbReference>
<dbReference type="PROSITE" id="PS51257">
    <property type="entry name" value="PROKAR_LIPOPROTEIN"/>
    <property type="match status" value="1"/>
</dbReference>
<dbReference type="GO" id="GO:0046872">
    <property type="term" value="F:metal ion binding"/>
    <property type="evidence" value="ECO:0007669"/>
    <property type="project" value="UniProtKB-KW"/>
</dbReference>
<evidence type="ECO:0000256" key="1">
    <source>
        <dbReference type="ARBA" id="ARBA00001913"/>
    </source>
</evidence>
<dbReference type="PROSITE" id="PS51892">
    <property type="entry name" value="SUBTILASE"/>
    <property type="match status" value="1"/>
</dbReference>
<evidence type="ECO:0000256" key="4">
    <source>
        <dbReference type="ARBA" id="ARBA00022525"/>
    </source>
</evidence>
<dbReference type="Gene3D" id="3.40.50.200">
    <property type="entry name" value="Peptidase S8/S53 domain"/>
    <property type="match status" value="1"/>
</dbReference>
<name>A0AAW7NKB2_BACCE</name>
<dbReference type="PRINTS" id="PR00723">
    <property type="entry name" value="SUBTILISIN"/>
</dbReference>
<accession>A0AAW7NKB2</accession>
<feature type="signal peptide" evidence="11">
    <location>
        <begin position="1"/>
        <end position="25"/>
    </location>
</feature>
<feature type="active site" description="Charge relay system" evidence="10">
    <location>
        <position position="105"/>
    </location>
</feature>
<dbReference type="InterPro" id="IPR023827">
    <property type="entry name" value="Peptidase_S8_Asp-AS"/>
</dbReference>
<comment type="similarity">
    <text evidence="3 10">Belongs to the peptidase S8 family.</text>
</comment>
<dbReference type="InterPro" id="IPR000209">
    <property type="entry name" value="Peptidase_S8/S53_dom"/>
</dbReference>
<evidence type="ECO:0000256" key="3">
    <source>
        <dbReference type="ARBA" id="ARBA00011073"/>
    </source>
</evidence>
<evidence type="ECO:0000256" key="9">
    <source>
        <dbReference type="ARBA" id="ARBA00022837"/>
    </source>
</evidence>
<dbReference type="GO" id="GO:0006508">
    <property type="term" value="P:proteolysis"/>
    <property type="evidence" value="ECO:0007669"/>
    <property type="project" value="UniProtKB-KW"/>
</dbReference>
<dbReference type="Proteomes" id="UP001175137">
    <property type="component" value="Unassembled WGS sequence"/>
</dbReference>
<protein>
    <submittedName>
        <fullName evidence="13">S8 family peptidase</fullName>
    </submittedName>
</protein>
<reference evidence="13" key="1">
    <citation type="submission" date="2023-07" db="EMBL/GenBank/DDBJ databases">
        <title>Complete genome sequence of Bacillus cereus SRCM126073 isolated from soil.</title>
        <authorList>
            <person name="Yang H.-G."/>
            <person name="Ryu M.-S."/>
            <person name="Ha G.-S."/>
            <person name="Yang H.-J."/>
            <person name="Jeong D.-Y."/>
        </authorList>
    </citation>
    <scope>NUCLEOTIDE SEQUENCE</scope>
    <source>
        <strain evidence="13">SRCM126073</strain>
    </source>
</reference>
<dbReference type="InterPro" id="IPR036852">
    <property type="entry name" value="Peptidase_S8/S53_dom_sf"/>
</dbReference>
<comment type="cofactor">
    <cofactor evidence="1">
        <name>Ca(2+)</name>
        <dbReference type="ChEBI" id="CHEBI:29108"/>
    </cofactor>
</comment>
<dbReference type="CDD" id="cd07477">
    <property type="entry name" value="Peptidases_S8_Subtilisin_subset"/>
    <property type="match status" value="1"/>
</dbReference>
<evidence type="ECO:0000259" key="12">
    <source>
        <dbReference type="Pfam" id="PF00082"/>
    </source>
</evidence>
<dbReference type="Pfam" id="PF00082">
    <property type="entry name" value="Peptidase_S8"/>
    <property type="match status" value="1"/>
</dbReference>
<dbReference type="InterPro" id="IPR050131">
    <property type="entry name" value="Peptidase_S8_subtilisin-like"/>
</dbReference>
<sequence length="311" mass="33795">MFIKKVCSISIICLFFLCSCFSSNSKPASKKEKSDEAKITKQKNWGFKAIYSDETKINDYKSLPKVKVAILDSGINKNHQDLKGKIVKDYNAINPGNENVDNYGHGTAVAGIIAAHDDDLGLTGISPNAEIYDVKVLDDKGLADIDTLIKGIQWCIQENVKIMNISFGVQSDNPKLKEAIDEALDKEIIIVAASGNTLGLSVDYPAKYENVISVSAIKENLKRSGVSAKGKIDYAAPGINILTTDNKGDYSYYSGTSFATAYVTGTVAVLLAQKDIIFNGQNIKAYLNDKTKDLGEKGYDSEYGSGLIMID</sequence>
<feature type="active site" description="Charge relay system" evidence="10">
    <location>
        <position position="257"/>
    </location>
</feature>
<keyword evidence="5 10" id="KW-0645">Protease</keyword>
<dbReference type="RefSeq" id="WP_243341168.1">
    <property type="nucleotide sequence ID" value="NZ_JALGCM010000003.1"/>
</dbReference>
<comment type="caution">
    <text evidence="13">The sequence shown here is derived from an EMBL/GenBank/DDBJ whole genome shotgun (WGS) entry which is preliminary data.</text>
</comment>
<keyword evidence="4" id="KW-0964">Secreted</keyword>
<proteinExistence type="inferred from homology"/>
<keyword evidence="11" id="KW-0732">Signal</keyword>
<keyword evidence="8 10" id="KW-0720">Serine protease</keyword>
<dbReference type="PROSITE" id="PS00137">
    <property type="entry name" value="SUBTILASE_HIS"/>
    <property type="match status" value="1"/>
</dbReference>
<evidence type="ECO:0000313" key="14">
    <source>
        <dbReference type="Proteomes" id="UP001175137"/>
    </source>
</evidence>
<comment type="subcellular location">
    <subcellularLocation>
        <location evidence="2">Secreted</location>
    </subcellularLocation>
</comment>
<dbReference type="SUPFAM" id="SSF52743">
    <property type="entry name" value="Subtilisin-like"/>
    <property type="match status" value="1"/>
</dbReference>
<feature type="active site" description="Charge relay system" evidence="10">
    <location>
        <position position="72"/>
    </location>
</feature>
<dbReference type="InterPro" id="IPR015500">
    <property type="entry name" value="Peptidase_S8_subtilisin-rel"/>
</dbReference>
<keyword evidence="9" id="KW-0106">Calcium</keyword>
<evidence type="ECO:0000256" key="10">
    <source>
        <dbReference type="PROSITE-ProRule" id="PRU01240"/>
    </source>
</evidence>
<organism evidence="13 14">
    <name type="scientific">Bacillus cereus</name>
    <dbReference type="NCBI Taxonomy" id="1396"/>
    <lineage>
        <taxon>Bacteria</taxon>
        <taxon>Bacillati</taxon>
        <taxon>Bacillota</taxon>
        <taxon>Bacilli</taxon>
        <taxon>Bacillales</taxon>
        <taxon>Bacillaceae</taxon>
        <taxon>Bacillus</taxon>
        <taxon>Bacillus cereus group</taxon>
    </lineage>
</organism>
<evidence type="ECO:0000256" key="8">
    <source>
        <dbReference type="ARBA" id="ARBA00022825"/>
    </source>
</evidence>
<dbReference type="PANTHER" id="PTHR43806">
    <property type="entry name" value="PEPTIDASE S8"/>
    <property type="match status" value="1"/>
</dbReference>
<keyword evidence="6" id="KW-0479">Metal-binding</keyword>
<dbReference type="PROSITE" id="PS00136">
    <property type="entry name" value="SUBTILASE_ASP"/>
    <property type="match status" value="1"/>
</dbReference>
<dbReference type="AlphaFoldDB" id="A0AAW7NKB2"/>
<dbReference type="InterPro" id="IPR022398">
    <property type="entry name" value="Peptidase_S8_His-AS"/>
</dbReference>
<evidence type="ECO:0000256" key="11">
    <source>
        <dbReference type="SAM" id="SignalP"/>
    </source>
</evidence>
<dbReference type="PANTHER" id="PTHR43806:SF11">
    <property type="entry name" value="CEREVISIN-RELATED"/>
    <property type="match status" value="1"/>
</dbReference>
<keyword evidence="7 10" id="KW-0378">Hydrolase</keyword>
<evidence type="ECO:0000313" key="13">
    <source>
        <dbReference type="EMBL" id="MDN4874679.1"/>
    </source>
</evidence>
<dbReference type="EMBL" id="JAUIQW010000001">
    <property type="protein sequence ID" value="MDN4874679.1"/>
    <property type="molecule type" value="Genomic_DNA"/>
</dbReference>
<dbReference type="GO" id="GO:0005576">
    <property type="term" value="C:extracellular region"/>
    <property type="evidence" value="ECO:0007669"/>
    <property type="project" value="UniProtKB-SubCell"/>
</dbReference>
<feature type="chain" id="PRO_5043342033" evidence="11">
    <location>
        <begin position="26"/>
        <end position="311"/>
    </location>
</feature>
<gene>
    <name evidence="13" type="ORF">QYM23_17845</name>
</gene>
<evidence type="ECO:0000256" key="2">
    <source>
        <dbReference type="ARBA" id="ARBA00004613"/>
    </source>
</evidence>
<evidence type="ECO:0000256" key="7">
    <source>
        <dbReference type="ARBA" id="ARBA00022801"/>
    </source>
</evidence>
<dbReference type="GO" id="GO:0004252">
    <property type="term" value="F:serine-type endopeptidase activity"/>
    <property type="evidence" value="ECO:0007669"/>
    <property type="project" value="UniProtKB-UniRule"/>
</dbReference>